<proteinExistence type="predicted"/>
<dbReference type="Proteomes" id="UP001595713">
    <property type="component" value="Unassembled WGS sequence"/>
</dbReference>
<name>A0ABV7SU57_9SPHN</name>
<evidence type="ECO:0000313" key="3">
    <source>
        <dbReference type="Proteomes" id="UP001595713"/>
    </source>
</evidence>
<dbReference type="EMBL" id="JBHRXP010000002">
    <property type="protein sequence ID" value="MFC3579686.1"/>
    <property type="molecule type" value="Genomic_DNA"/>
</dbReference>
<sequence>MMRIRSIVAVAVAFASIAVLAGIFLSQPAPPPAAAPGNAVDVVAAPTTPAMPPVARPVQDRIASSAPPAVTAVAPFPDDPAIGASLPPRGLTPRDFYERIRAEPRDSEWAPRMEQAIKAALVPIPYVATGASRIVCRSSLCELYGETVRDASMANVNVAMQALQGPQLRDPLSKQGLSNEAAVFGGGSASSTFTLYFVRK</sequence>
<evidence type="ECO:0000256" key="1">
    <source>
        <dbReference type="SAM" id="SignalP"/>
    </source>
</evidence>
<accession>A0ABV7SU57</accession>
<organism evidence="2 3">
    <name type="scientific">Sphingomonas hylomeconis</name>
    <dbReference type="NCBI Taxonomy" id="1395958"/>
    <lineage>
        <taxon>Bacteria</taxon>
        <taxon>Pseudomonadati</taxon>
        <taxon>Pseudomonadota</taxon>
        <taxon>Alphaproteobacteria</taxon>
        <taxon>Sphingomonadales</taxon>
        <taxon>Sphingomonadaceae</taxon>
        <taxon>Sphingomonas</taxon>
    </lineage>
</organism>
<keyword evidence="3" id="KW-1185">Reference proteome</keyword>
<protein>
    <submittedName>
        <fullName evidence="2">Uncharacterized protein</fullName>
    </submittedName>
</protein>
<feature type="chain" id="PRO_5046045012" evidence="1">
    <location>
        <begin position="22"/>
        <end position="200"/>
    </location>
</feature>
<comment type="caution">
    <text evidence="2">The sequence shown here is derived from an EMBL/GenBank/DDBJ whole genome shotgun (WGS) entry which is preliminary data.</text>
</comment>
<keyword evidence="1" id="KW-0732">Signal</keyword>
<feature type="signal peptide" evidence="1">
    <location>
        <begin position="1"/>
        <end position="21"/>
    </location>
</feature>
<gene>
    <name evidence="2" type="ORF">ACFONA_05860</name>
</gene>
<dbReference type="RefSeq" id="WP_261293419.1">
    <property type="nucleotide sequence ID" value="NZ_JANQBK010000003.1"/>
</dbReference>
<evidence type="ECO:0000313" key="2">
    <source>
        <dbReference type="EMBL" id="MFC3579686.1"/>
    </source>
</evidence>
<reference evidence="3" key="1">
    <citation type="journal article" date="2019" name="Int. J. Syst. Evol. Microbiol.">
        <title>The Global Catalogue of Microorganisms (GCM) 10K type strain sequencing project: providing services to taxonomists for standard genome sequencing and annotation.</title>
        <authorList>
            <consortium name="The Broad Institute Genomics Platform"/>
            <consortium name="The Broad Institute Genome Sequencing Center for Infectious Disease"/>
            <person name="Wu L."/>
            <person name="Ma J."/>
        </authorList>
    </citation>
    <scope>NUCLEOTIDE SEQUENCE [LARGE SCALE GENOMIC DNA]</scope>
    <source>
        <strain evidence="3">KCTC 42739</strain>
    </source>
</reference>